<comment type="caution">
    <text evidence="2">The sequence shown here is derived from an EMBL/GenBank/DDBJ whole genome shotgun (WGS) entry which is preliminary data.</text>
</comment>
<dbReference type="SUPFAM" id="SSF53335">
    <property type="entry name" value="S-adenosyl-L-methionine-dependent methyltransferases"/>
    <property type="match status" value="1"/>
</dbReference>
<dbReference type="Proteomes" id="UP000190188">
    <property type="component" value="Unassembled WGS sequence"/>
</dbReference>
<feature type="domain" description="Methyltransferase type 11" evidence="1">
    <location>
        <begin position="43"/>
        <end position="133"/>
    </location>
</feature>
<dbReference type="Gene3D" id="3.40.50.150">
    <property type="entry name" value="Vaccinia Virus protein VP39"/>
    <property type="match status" value="1"/>
</dbReference>
<proteinExistence type="predicted"/>
<sequence>MKQIEHQQAWNAQQYDHHMAFVSAYGKDVMEWLRPQAGEHVIDWGCGTGDLTAAIAASGASVLGIDFSREMIEEAQRKYPSMASSFEQADGQAYQTRDLADAVFSNAALHWMKDAHGAADSIFHALKPGGRFVAEFGGKGNIESIANALTAVLRERGWYEEEMNPWYFPSIGEYTSLLESIGFQVQQAVRFERPTTLGGGEQGLEIWLDSFAGSFVNKLQPEQRRDVYNEVAERIRPKLMQMGQWQADYCRLRVYAVKKL</sequence>
<dbReference type="InterPro" id="IPR029063">
    <property type="entry name" value="SAM-dependent_MTases_sf"/>
</dbReference>
<reference evidence="2 3" key="1">
    <citation type="submission" date="2017-01" db="EMBL/GenBank/DDBJ databases">
        <title>Genome analysis of Paenibacillus selenitrireducens ES3-24.</title>
        <authorList>
            <person name="Xu D."/>
            <person name="Yao R."/>
            <person name="Zheng S."/>
        </authorList>
    </citation>
    <scope>NUCLEOTIDE SEQUENCE [LARGE SCALE GENOMIC DNA]</scope>
    <source>
        <strain evidence="2 3">ES3-24</strain>
    </source>
</reference>
<dbReference type="STRING" id="1324314.BVG16_15985"/>
<dbReference type="PANTHER" id="PTHR43861:SF1">
    <property type="entry name" value="TRANS-ACONITATE 2-METHYLTRANSFERASE"/>
    <property type="match status" value="1"/>
</dbReference>
<gene>
    <name evidence="2" type="ORF">BVG16_15985</name>
</gene>
<dbReference type="GO" id="GO:0008757">
    <property type="term" value="F:S-adenosylmethionine-dependent methyltransferase activity"/>
    <property type="evidence" value="ECO:0007669"/>
    <property type="project" value="InterPro"/>
</dbReference>
<dbReference type="CDD" id="cd02440">
    <property type="entry name" value="AdoMet_MTases"/>
    <property type="match status" value="1"/>
</dbReference>
<dbReference type="InterPro" id="IPR013216">
    <property type="entry name" value="Methyltransf_11"/>
</dbReference>
<dbReference type="RefSeq" id="WP_078499688.1">
    <property type="nucleotide sequence ID" value="NZ_MSZX01000006.1"/>
</dbReference>
<evidence type="ECO:0000313" key="2">
    <source>
        <dbReference type="EMBL" id="OPA76671.1"/>
    </source>
</evidence>
<evidence type="ECO:0000313" key="3">
    <source>
        <dbReference type="Proteomes" id="UP000190188"/>
    </source>
</evidence>
<dbReference type="OrthoDB" id="9760689at2"/>
<evidence type="ECO:0000259" key="1">
    <source>
        <dbReference type="Pfam" id="PF08241"/>
    </source>
</evidence>
<organism evidence="2 3">
    <name type="scientific">Paenibacillus selenitireducens</name>
    <dbReference type="NCBI Taxonomy" id="1324314"/>
    <lineage>
        <taxon>Bacteria</taxon>
        <taxon>Bacillati</taxon>
        <taxon>Bacillota</taxon>
        <taxon>Bacilli</taxon>
        <taxon>Bacillales</taxon>
        <taxon>Paenibacillaceae</taxon>
        <taxon>Paenibacillus</taxon>
    </lineage>
</organism>
<keyword evidence="2" id="KW-0808">Transferase</keyword>
<dbReference type="AlphaFoldDB" id="A0A1T2X9V4"/>
<dbReference type="EMBL" id="MSZX01000006">
    <property type="protein sequence ID" value="OPA76671.1"/>
    <property type="molecule type" value="Genomic_DNA"/>
</dbReference>
<name>A0A1T2X9V4_9BACL</name>
<dbReference type="Pfam" id="PF08241">
    <property type="entry name" value="Methyltransf_11"/>
    <property type="match status" value="1"/>
</dbReference>
<keyword evidence="3" id="KW-1185">Reference proteome</keyword>
<protein>
    <submittedName>
        <fullName evidence="2">SAM-dependent methyltransferase</fullName>
    </submittedName>
</protein>
<accession>A0A1T2X9V4</accession>
<dbReference type="GO" id="GO:0032259">
    <property type="term" value="P:methylation"/>
    <property type="evidence" value="ECO:0007669"/>
    <property type="project" value="UniProtKB-KW"/>
</dbReference>
<dbReference type="PANTHER" id="PTHR43861">
    <property type="entry name" value="TRANS-ACONITATE 2-METHYLTRANSFERASE-RELATED"/>
    <property type="match status" value="1"/>
</dbReference>
<keyword evidence="2" id="KW-0489">Methyltransferase</keyword>